<dbReference type="AlphaFoldDB" id="A0A7C4D7Y7"/>
<dbReference type="Gene3D" id="3.60.110.10">
    <property type="entry name" value="Carbon-nitrogen hydrolase"/>
    <property type="match status" value="1"/>
</dbReference>
<comment type="caution">
    <text evidence="2">The sequence shown here is derived from an EMBL/GenBank/DDBJ whole genome shotgun (WGS) entry which is preliminary data.</text>
</comment>
<feature type="domain" description="CN hydrolase" evidence="1">
    <location>
        <begin position="4"/>
        <end position="245"/>
    </location>
</feature>
<dbReference type="EMBL" id="DTBJ01000034">
    <property type="protein sequence ID" value="HGM58862.1"/>
    <property type="molecule type" value="Genomic_DNA"/>
</dbReference>
<sequence>MRMLKIGILQDEFGIKPQDNVEKIGRILLNSYREADIVILPEYSMINILDGLKPPEVYDKAEFLENSSYLTKISDLAGKLGVKILTHFIEKTINKPKCYSSSVLVEPSGRFVKLYSKMHLFDAYGYRESDFFKPGEKPSIKLNLKSMDLYVAICYDLRFPELFRTYSFMGAHGVIVQAGWVKGFLKEEILDKIAVTRSHENTYYLILVNQTGKLFTGRSGVYNPFGYKEVDLGFKQQYLEHSINPAVVEEARNTIPVAKQAMEKWIVKPI</sequence>
<dbReference type="SUPFAM" id="SSF56317">
    <property type="entry name" value="Carbon-nitrogen hydrolase"/>
    <property type="match status" value="1"/>
</dbReference>
<dbReference type="PANTHER" id="PTHR23088:SF27">
    <property type="entry name" value="DEAMINATED GLUTATHIONE AMIDASE"/>
    <property type="match status" value="1"/>
</dbReference>
<dbReference type="InterPro" id="IPR003010">
    <property type="entry name" value="C-N_Hydrolase"/>
</dbReference>
<accession>A0A7C4D7Y7</accession>
<dbReference type="Pfam" id="PF00795">
    <property type="entry name" value="CN_hydrolase"/>
    <property type="match status" value="1"/>
</dbReference>
<reference evidence="2" key="1">
    <citation type="journal article" date="2020" name="mSystems">
        <title>Genome- and Community-Level Interaction Insights into Carbon Utilization and Element Cycling Functions of Hydrothermarchaeota in Hydrothermal Sediment.</title>
        <authorList>
            <person name="Zhou Z."/>
            <person name="Liu Y."/>
            <person name="Xu W."/>
            <person name="Pan J."/>
            <person name="Luo Z.H."/>
            <person name="Li M."/>
        </authorList>
    </citation>
    <scope>NUCLEOTIDE SEQUENCE [LARGE SCALE GENOMIC DNA]</scope>
    <source>
        <strain evidence="2">SpSt-642</strain>
    </source>
</reference>
<protein>
    <submittedName>
        <fullName evidence="2">Nitrilase</fullName>
    </submittedName>
</protein>
<evidence type="ECO:0000259" key="1">
    <source>
        <dbReference type="PROSITE" id="PS50263"/>
    </source>
</evidence>
<evidence type="ECO:0000313" key="2">
    <source>
        <dbReference type="EMBL" id="HGM58862.1"/>
    </source>
</evidence>
<dbReference type="PANTHER" id="PTHR23088">
    <property type="entry name" value="NITRILASE-RELATED"/>
    <property type="match status" value="1"/>
</dbReference>
<organism evidence="2">
    <name type="scientific">Staphylothermus marinus</name>
    <dbReference type="NCBI Taxonomy" id="2280"/>
    <lineage>
        <taxon>Archaea</taxon>
        <taxon>Thermoproteota</taxon>
        <taxon>Thermoprotei</taxon>
        <taxon>Desulfurococcales</taxon>
        <taxon>Desulfurococcaceae</taxon>
        <taxon>Staphylothermus</taxon>
    </lineage>
</organism>
<name>A0A7C4D7Y7_STAMA</name>
<dbReference type="PROSITE" id="PS50263">
    <property type="entry name" value="CN_HYDROLASE"/>
    <property type="match status" value="1"/>
</dbReference>
<gene>
    <name evidence="2" type="ORF">ENU14_04680</name>
</gene>
<proteinExistence type="predicted"/>
<dbReference type="InterPro" id="IPR036526">
    <property type="entry name" value="C-N_Hydrolase_sf"/>
</dbReference>